<keyword evidence="2" id="KW-1185">Reference proteome</keyword>
<reference evidence="1 2" key="1">
    <citation type="submission" date="2016-11" db="EMBL/GenBank/DDBJ databases">
        <authorList>
            <person name="Jaros S."/>
            <person name="Januszkiewicz K."/>
            <person name="Wedrychowicz H."/>
        </authorList>
    </citation>
    <scope>NUCLEOTIDE SEQUENCE [LARGE SCALE GENOMIC DNA]</scope>
    <source>
        <strain evidence="1 2">DSM 9297</strain>
    </source>
</reference>
<proteinExistence type="predicted"/>
<gene>
    <name evidence="1" type="ORF">SAMN05443636_1413</name>
</gene>
<name>A0A1M5P0P2_9EURY</name>
<protein>
    <submittedName>
        <fullName evidence="1">Uncharacterized protein</fullName>
    </submittedName>
</protein>
<dbReference type="STRING" id="43928.SAMN05443636_1413"/>
<dbReference type="EMBL" id="FQWV01000003">
    <property type="protein sequence ID" value="SHG95342.1"/>
    <property type="molecule type" value="Genomic_DNA"/>
</dbReference>
<evidence type="ECO:0000313" key="1">
    <source>
        <dbReference type="EMBL" id="SHG95342.1"/>
    </source>
</evidence>
<evidence type="ECO:0000313" key="2">
    <source>
        <dbReference type="Proteomes" id="UP000184357"/>
    </source>
</evidence>
<sequence length="48" mass="5577">MLSVSLDLYATAVVDDDVVTTIRELNFEVGRRRLLDQPFYYIRIDDLG</sequence>
<dbReference type="AlphaFoldDB" id="A0A1M5P0P2"/>
<dbReference type="Proteomes" id="UP000184357">
    <property type="component" value="Unassembled WGS sequence"/>
</dbReference>
<organism evidence="1 2">
    <name type="scientific">Halobaculum gomorrense</name>
    <dbReference type="NCBI Taxonomy" id="43928"/>
    <lineage>
        <taxon>Archaea</taxon>
        <taxon>Methanobacteriati</taxon>
        <taxon>Methanobacteriota</taxon>
        <taxon>Stenosarchaea group</taxon>
        <taxon>Halobacteria</taxon>
        <taxon>Halobacteriales</taxon>
        <taxon>Haloferacaceae</taxon>
        <taxon>Halobaculum</taxon>
    </lineage>
</organism>
<accession>A0A1M5P0P2</accession>